<proteinExistence type="predicted"/>
<organism evidence="1">
    <name type="scientific">uncultured bacterium Contig1777</name>
    <dbReference type="NCBI Taxonomy" id="1393514"/>
    <lineage>
        <taxon>Bacteria</taxon>
        <taxon>environmental samples</taxon>
    </lineage>
</organism>
<name>W0FVU2_9BACT</name>
<reference evidence="1" key="1">
    <citation type="journal article" date="2013" name="PLoS ONE">
        <title>Metagenomic insights into the carbohydrate-active enzymes carried by the microorganisms adhering to solid digesta in the rumen of cows.</title>
        <authorList>
            <person name="Wang L."/>
            <person name="Hatem A."/>
            <person name="Catalyurek U.V."/>
            <person name="Morrison M."/>
            <person name="Yu Z."/>
        </authorList>
    </citation>
    <scope>NUCLEOTIDE SEQUENCE</scope>
</reference>
<protein>
    <submittedName>
        <fullName evidence="1">Uncharacterized protein</fullName>
    </submittedName>
</protein>
<sequence length="119" mass="13235">MYITKSPKGRKKSDGNPKENKVLRDLLAIIENEDVVLRGSLFVAVLSAGVTSGMQERFHNGVFRGEGALPIPGRLKRYRHDVCDPISGTAELFPLAREPRRGWSWILLTTAYDAPVDIS</sequence>
<evidence type="ECO:0000313" key="1">
    <source>
        <dbReference type="EMBL" id="AHF27192.1"/>
    </source>
</evidence>
<dbReference type="AlphaFoldDB" id="W0FVU2"/>
<dbReference type="EMBL" id="KC247078">
    <property type="protein sequence ID" value="AHF27192.1"/>
    <property type="molecule type" value="Genomic_DNA"/>
</dbReference>
<accession>W0FVU2</accession>